<dbReference type="PRINTS" id="PR00742">
    <property type="entry name" value="GLHYDRLASE35"/>
</dbReference>
<reference evidence="11 12" key="1">
    <citation type="journal article" date="2017" name="PLoS Biol.">
        <title>The sea cucumber genome provides insights into morphological evolution and visceral regeneration.</title>
        <authorList>
            <person name="Zhang X."/>
            <person name="Sun L."/>
            <person name="Yuan J."/>
            <person name="Sun Y."/>
            <person name="Gao Y."/>
            <person name="Zhang L."/>
            <person name="Li S."/>
            <person name="Dai H."/>
            <person name="Hamel J.F."/>
            <person name="Liu C."/>
            <person name="Yu Y."/>
            <person name="Liu S."/>
            <person name="Lin W."/>
            <person name="Guo K."/>
            <person name="Jin S."/>
            <person name="Xu P."/>
            <person name="Storey K.B."/>
            <person name="Huan P."/>
            <person name="Zhang T."/>
            <person name="Zhou Y."/>
            <person name="Zhang J."/>
            <person name="Lin C."/>
            <person name="Li X."/>
            <person name="Xing L."/>
            <person name="Huo D."/>
            <person name="Sun M."/>
            <person name="Wang L."/>
            <person name="Mercier A."/>
            <person name="Li F."/>
            <person name="Yang H."/>
            <person name="Xiang J."/>
        </authorList>
    </citation>
    <scope>NUCLEOTIDE SEQUENCE [LARGE SCALE GENOMIC DNA]</scope>
    <source>
        <strain evidence="11">Shaxun</strain>
        <tissue evidence="11">Muscle</tissue>
    </source>
</reference>
<comment type="caution">
    <text evidence="11">The sequence shown here is derived from an EMBL/GenBank/DDBJ whole genome shotgun (WGS) entry which is preliminary data.</text>
</comment>
<dbReference type="FunFam" id="3.20.20.80:FF:000036">
    <property type="entry name" value="Beta-galactosidase"/>
    <property type="match status" value="1"/>
</dbReference>
<gene>
    <name evidence="11" type="ORF">BSL78_12353</name>
</gene>
<dbReference type="InterPro" id="IPR048913">
    <property type="entry name" value="BetaGal_gal-bd"/>
</dbReference>
<dbReference type="InterPro" id="IPR008979">
    <property type="entry name" value="Galactose-bd-like_sf"/>
</dbReference>
<evidence type="ECO:0000256" key="7">
    <source>
        <dbReference type="SAM" id="Phobius"/>
    </source>
</evidence>
<keyword evidence="7" id="KW-1133">Transmembrane helix</keyword>
<dbReference type="InterPro" id="IPR048912">
    <property type="entry name" value="BetaGal1-like_ABD1"/>
</dbReference>
<accession>A0A2G8KS05</accession>
<dbReference type="FunFam" id="2.60.120.260:FF:000049">
    <property type="entry name" value="Beta-galactosidase"/>
    <property type="match status" value="1"/>
</dbReference>
<keyword evidence="3 5" id="KW-0326">Glycosidase</keyword>
<dbReference type="SUPFAM" id="SSF51445">
    <property type="entry name" value="(Trans)glycosidases"/>
    <property type="match status" value="1"/>
</dbReference>
<dbReference type="Pfam" id="PF21467">
    <property type="entry name" value="BetaGal_gal-bd"/>
    <property type="match status" value="1"/>
</dbReference>
<evidence type="ECO:0000313" key="12">
    <source>
        <dbReference type="Proteomes" id="UP000230750"/>
    </source>
</evidence>
<evidence type="ECO:0000259" key="8">
    <source>
        <dbReference type="Pfam" id="PF01301"/>
    </source>
</evidence>
<feature type="transmembrane region" description="Helical" evidence="7">
    <location>
        <begin position="30"/>
        <end position="48"/>
    </location>
</feature>
<dbReference type="OrthoDB" id="1657402at2759"/>
<evidence type="ECO:0000256" key="4">
    <source>
        <dbReference type="PIRSR" id="PIRSR006336-1"/>
    </source>
</evidence>
<dbReference type="Pfam" id="PF01301">
    <property type="entry name" value="Glyco_hydro_35"/>
    <property type="match status" value="1"/>
</dbReference>
<dbReference type="InterPro" id="IPR001944">
    <property type="entry name" value="Glycoside_Hdrlase_35"/>
</dbReference>
<evidence type="ECO:0000256" key="6">
    <source>
        <dbReference type="RuleBase" id="RU003679"/>
    </source>
</evidence>
<dbReference type="PANTHER" id="PTHR23421">
    <property type="entry name" value="BETA-GALACTOSIDASE RELATED"/>
    <property type="match status" value="1"/>
</dbReference>
<dbReference type="PIRSF" id="PIRSF006336">
    <property type="entry name" value="B-gal"/>
    <property type="match status" value="1"/>
</dbReference>
<dbReference type="SUPFAM" id="SSF49785">
    <property type="entry name" value="Galactose-binding domain-like"/>
    <property type="match status" value="1"/>
</dbReference>
<evidence type="ECO:0000259" key="9">
    <source>
        <dbReference type="Pfam" id="PF21317"/>
    </source>
</evidence>
<dbReference type="Pfam" id="PF21317">
    <property type="entry name" value="BetaGal_ABD_1"/>
    <property type="match status" value="1"/>
</dbReference>
<feature type="active site" description="Nucleophile" evidence="4">
    <location>
        <position position="300"/>
    </location>
</feature>
<feature type="domain" description="Beta-galactosidase galactose-binding" evidence="10">
    <location>
        <begin position="623"/>
        <end position="683"/>
    </location>
</feature>
<dbReference type="EC" id="3.2.1.23" evidence="5"/>
<keyword evidence="2 5" id="KW-0378">Hydrolase</keyword>
<sequence>MQQQSRSTPSSVRTPAVFNMKAFSIRPVHLFRWCLIFFAFCAFIFWYVHRWNLAKQLSPLQTKLATKASMETKGTDFYLDGKKLRILSGSMHYFRVVPEYWEDRLLKMKAGGLNTVTTYVPWNAHEPSRGTYHFKANLDIVEFLNVAKRVGLHVILRPGPYICAEWEFGGLPSWLLAEDEMEVRTMYPTFIDAMGKYFDELIPKVVPLQYGNGGPIIAVQVENEYGSFGKDKNYMKQVKEALTSRGIVEMLVSSENGRIPMENAYLKDVLMTANFQENADRHFDDLIRMQGADKPVMVMEFWTGWFDHWGEKHHIYSAEDFSRLVEAVLKRQASINFYMFHGGTNFGFMNGGNFQNGPRKAPVSANSNQLCFNSNRKPVWLISGTSLSRIPSQKCYAEQANCWWTDYDAPIAEDGDITDKFLKIKELLKEYVPEETKNIPVLPADIPKRAYADVEITHYMPLDTLLEVNGKPIINDEILPMEKLPINGNSGQGYGYLLYRTYTQKKPTQLKFEHPPHDRAQIFLNGQPEGVVQRRHDTSETVLELKGGKEGENSIEILVENQGRVNYGHDIKIERKGIIGDVFVNGIMQEKWEMFPLEFKKSLLEAASNSIKWYETPAHEKRPALYKGHLEITDGTPADTFLDMSEWTKGVIFVNGFNLGRYWNVGPQWTYYLPGPLLHTGKNEIIIFEQDQSAAALKFSDKPDLGTVVRVRNDEDIAPGL</sequence>
<dbReference type="PROSITE" id="PS01182">
    <property type="entry name" value="GLYCOSYL_HYDROL_F35"/>
    <property type="match status" value="1"/>
</dbReference>
<feature type="domain" description="Glycoside hydrolase 35 catalytic" evidence="8">
    <location>
        <begin position="77"/>
        <end position="356"/>
    </location>
</feature>
<organism evidence="11 12">
    <name type="scientific">Stichopus japonicus</name>
    <name type="common">Sea cucumber</name>
    <dbReference type="NCBI Taxonomy" id="307972"/>
    <lineage>
        <taxon>Eukaryota</taxon>
        <taxon>Metazoa</taxon>
        <taxon>Echinodermata</taxon>
        <taxon>Eleutherozoa</taxon>
        <taxon>Echinozoa</taxon>
        <taxon>Holothuroidea</taxon>
        <taxon>Aspidochirotacea</taxon>
        <taxon>Aspidochirotida</taxon>
        <taxon>Stichopodidae</taxon>
        <taxon>Apostichopus</taxon>
    </lineage>
</organism>
<dbReference type="Gene3D" id="2.60.120.260">
    <property type="entry name" value="Galactose-binding domain-like"/>
    <property type="match status" value="3"/>
</dbReference>
<dbReference type="EMBL" id="MRZV01000405">
    <property type="protein sequence ID" value="PIK50767.1"/>
    <property type="molecule type" value="Genomic_DNA"/>
</dbReference>
<dbReference type="GO" id="GO:0005975">
    <property type="term" value="P:carbohydrate metabolic process"/>
    <property type="evidence" value="ECO:0007669"/>
    <property type="project" value="InterPro"/>
</dbReference>
<dbReference type="InterPro" id="IPR026283">
    <property type="entry name" value="B-gal_1-like"/>
</dbReference>
<protein>
    <recommendedName>
        <fullName evidence="5">Beta-galactosidase</fullName>
        <ecNumber evidence="5">3.2.1.23</ecNumber>
    </recommendedName>
</protein>
<comment type="similarity">
    <text evidence="1 6">Belongs to the glycosyl hydrolase 35 family.</text>
</comment>
<evidence type="ECO:0000256" key="3">
    <source>
        <dbReference type="ARBA" id="ARBA00023295"/>
    </source>
</evidence>
<dbReference type="InterPro" id="IPR031330">
    <property type="entry name" value="Gly_Hdrlase_35_cat"/>
</dbReference>
<feature type="domain" description="Beta-galactosidase 1-like first all-beta" evidence="9">
    <location>
        <begin position="491"/>
        <end position="598"/>
    </location>
</feature>
<dbReference type="GO" id="GO:0004565">
    <property type="term" value="F:beta-galactosidase activity"/>
    <property type="evidence" value="ECO:0007669"/>
    <property type="project" value="UniProtKB-EC"/>
</dbReference>
<dbReference type="Proteomes" id="UP000230750">
    <property type="component" value="Unassembled WGS sequence"/>
</dbReference>
<evidence type="ECO:0000256" key="5">
    <source>
        <dbReference type="RuleBase" id="RU000675"/>
    </source>
</evidence>
<keyword evidence="7" id="KW-0472">Membrane</keyword>
<evidence type="ECO:0000256" key="2">
    <source>
        <dbReference type="ARBA" id="ARBA00022801"/>
    </source>
</evidence>
<feature type="active site" description="Proton donor" evidence="4">
    <location>
        <position position="224"/>
    </location>
</feature>
<dbReference type="STRING" id="307972.A0A2G8KS05"/>
<evidence type="ECO:0000256" key="1">
    <source>
        <dbReference type="ARBA" id="ARBA00009809"/>
    </source>
</evidence>
<keyword evidence="7" id="KW-0812">Transmembrane</keyword>
<proteinExistence type="inferred from homology"/>
<dbReference type="Gene3D" id="3.20.20.80">
    <property type="entry name" value="Glycosidases"/>
    <property type="match status" value="1"/>
</dbReference>
<comment type="catalytic activity">
    <reaction evidence="5">
        <text>Hydrolysis of terminal non-reducing beta-D-galactose residues in beta-D-galactosides.</text>
        <dbReference type="EC" id="3.2.1.23"/>
    </reaction>
</comment>
<evidence type="ECO:0000259" key="10">
    <source>
        <dbReference type="Pfam" id="PF21467"/>
    </source>
</evidence>
<dbReference type="InterPro" id="IPR017853">
    <property type="entry name" value="GH"/>
</dbReference>
<dbReference type="AlphaFoldDB" id="A0A2G8KS05"/>
<keyword evidence="12" id="KW-1185">Reference proteome</keyword>
<name>A0A2G8KS05_STIJA</name>
<dbReference type="InterPro" id="IPR019801">
    <property type="entry name" value="Glyco_hydro_35_CS"/>
</dbReference>
<evidence type="ECO:0000313" key="11">
    <source>
        <dbReference type="EMBL" id="PIK50767.1"/>
    </source>
</evidence>